<dbReference type="AlphaFoldDB" id="A0A815IBS9"/>
<keyword evidence="6" id="KW-0677">Repeat</keyword>
<dbReference type="PROSITE" id="PS50268">
    <property type="entry name" value="CADHERIN_2"/>
    <property type="match status" value="4"/>
</dbReference>
<reference evidence="16" key="1">
    <citation type="submission" date="2021-02" db="EMBL/GenBank/DDBJ databases">
        <authorList>
            <person name="Nowell W R."/>
        </authorList>
    </citation>
    <scope>NUCLEOTIDE SEQUENCE</scope>
</reference>
<proteinExistence type="predicted"/>
<evidence type="ECO:0000256" key="3">
    <source>
        <dbReference type="ARBA" id="ARBA00022692"/>
    </source>
</evidence>
<feature type="transmembrane region" description="Helical" evidence="13">
    <location>
        <begin position="713"/>
        <end position="737"/>
    </location>
</feature>
<dbReference type="SUPFAM" id="SSF49313">
    <property type="entry name" value="Cadherin-like"/>
    <property type="match status" value="4"/>
</dbReference>
<organism evidence="16 17">
    <name type="scientific">Adineta steineri</name>
    <dbReference type="NCBI Taxonomy" id="433720"/>
    <lineage>
        <taxon>Eukaryota</taxon>
        <taxon>Metazoa</taxon>
        <taxon>Spiralia</taxon>
        <taxon>Gnathifera</taxon>
        <taxon>Rotifera</taxon>
        <taxon>Eurotatoria</taxon>
        <taxon>Bdelloidea</taxon>
        <taxon>Adinetida</taxon>
        <taxon>Adinetidae</taxon>
        <taxon>Adineta</taxon>
    </lineage>
</organism>
<protein>
    <recommendedName>
        <fullName evidence="15">Cadherin domain-containing protein</fullName>
    </recommendedName>
</protein>
<evidence type="ECO:0000256" key="2">
    <source>
        <dbReference type="ARBA" id="ARBA00022475"/>
    </source>
</evidence>
<dbReference type="Gene3D" id="2.60.40.60">
    <property type="entry name" value="Cadherins"/>
    <property type="match status" value="4"/>
</dbReference>
<dbReference type="InterPro" id="IPR020894">
    <property type="entry name" value="Cadherin_CS"/>
</dbReference>
<evidence type="ECO:0000313" key="16">
    <source>
        <dbReference type="EMBL" id="CAF1363780.1"/>
    </source>
</evidence>
<dbReference type="Pfam" id="PF00028">
    <property type="entry name" value="Cadherin"/>
    <property type="match status" value="2"/>
</dbReference>
<dbReference type="EMBL" id="CAJNOE010000948">
    <property type="protein sequence ID" value="CAF1363780.1"/>
    <property type="molecule type" value="Genomic_DNA"/>
</dbReference>
<evidence type="ECO:0000256" key="4">
    <source>
        <dbReference type="ARBA" id="ARBA00022723"/>
    </source>
</evidence>
<feature type="domain" description="Cadherin" evidence="15">
    <location>
        <begin position="346"/>
        <end position="451"/>
    </location>
</feature>
<dbReference type="FunFam" id="2.60.40.60:FF:000123">
    <property type="entry name" value="Protocadherin beta 4"/>
    <property type="match status" value="2"/>
</dbReference>
<feature type="chain" id="PRO_5032420599" description="Cadherin domain-containing protein" evidence="14">
    <location>
        <begin position="21"/>
        <end position="1011"/>
    </location>
</feature>
<keyword evidence="9 13" id="KW-1133">Transmembrane helix</keyword>
<evidence type="ECO:0000256" key="8">
    <source>
        <dbReference type="ARBA" id="ARBA00022889"/>
    </source>
</evidence>
<evidence type="ECO:0000256" key="10">
    <source>
        <dbReference type="ARBA" id="ARBA00023136"/>
    </source>
</evidence>
<feature type="domain" description="Cadherin" evidence="15">
    <location>
        <begin position="238"/>
        <end position="345"/>
    </location>
</feature>
<keyword evidence="10 13" id="KW-0472">Membrane</keyword>
<dbReference type="GO" id="GO:0005886">
    <property type="term" value="C:plasma membrane"/>
    <property type="evidence" value="ECO:0007669"/>
    <property type="project" value="UniProtKB-SubCell"/>
</dbReference>
<comment type="subcellular location">
    <subcellularLocation>
        <location evidence="1">Cell membrane</location>
        <topology evidence="1">Single-pass type I membrane protein</topology>
    </subcellularLocation>
</comment>
<dbReference type="Proteomes" id="UP000663860">
    <property type="component" value="Unassembled WGS sequence"/>
</dbReference>
<evidence type="ECO:0000256" key="12">
    <source>
        <dbReference type="PROSITE-ProRule" id="PRU00043"/>
    </source>
</evidence>
<keyword evidence="4" id="KW-0479">Metal-binding</keyword>
<dbReference type="GO" id="GO:0005509">
    <property type="term" value="F:calcium ion binding"/>
    <property type="evidence" value="ECO:0007669"/>
    <property type="project" value="UniProtKB-UniRule"/>
</dbReference>
<keyword evidence="5 14" id="KW-0732">Signal</keyword>
<evidence type="ECO:0000259" key="15">
    <source>
        <dbReference type="PROSITE" id="PS50268"/>
    </source>
</evidence>
<comment type="caution">
    <text evidence="16">The sequence shown here is derived from an EMBL/GenBank/DDBJ whole genome shotgun (WGS) entry which is preliminary data.</text>
</comment>
<dbReference type="PROSITE" id="PS00232">
    <property type="entry name" value="CADHERIN_1"/>
    <property type="match status" value="2"/>
</dbReference>
<sequence length="1011" mass="117429">MISLLIFFIFFISSLYSTHSLHFLPPIIIDPINYHKSDLILYDFRYEFHPTYPYRCILQTESKYFYLNPSCQLLTRTSLKQFCSFNSTLKLEIVFPQNTTIYEIKIQSNQTNCNKNSLCQFEKNPYRIKLKENEIYKNFLHIKTLSPCLSTNYLLSSTNTKKNFDYFSLNSTTGYLSLLQSLDYESITTWKLVIQAHNIHHIPFYTYVIIDVDDINDCPPLLSWNFPLQTIQIINDTDSFHIEISVHESKVEQKGIIIANLIASDLDSQLKFDLKINSSGFLPFNIDGPYGDSTYVLLTNMKLDREYKDQYILNLIISDYGKPILTSYYKLKINIIDNNDNSPEFDRDIYYVDIQENNFINTTLIQIFANDSDINENGRITYELNNEKNNYVWIDHQTGIIRTTIQFDYEEIKNFSFNVTAMDHPKIGQQFKTTAMVFVNIIDQNDNIPKFPQSTYEFSISENNAPQSYIGQVTAIDPDGPVLIYTLDNPSDEISSQFSLSSSDGKLYAITSLDREQSDQYIFYIIASDGYHISSRIKIIIKILDLNDETPRFIFPNEVNDTLIIDLGYWNINDYICEIETQDNDQIQTHTLLLIYRFDQLKNYDYLIKHRNILQFDTIKFFLDQQGRLFFNSTNNSILQEGVYYLAFKIVDGHDYYDEKILKLIVVKDYERVQTIIKRYDYLGLHLNNRFAYLQYQKSKTNRTSILEQPNKFFLLIVCSMLILILLGITVIFISLIRRKSLKEKELLKTQPSISSNSQQQSNSSTINLLKPTNKGNLHVTNCFDYNDSTLVMLNKDLITSSSLLNDNCCLLDTINEHDIYDTQKNNKTYSSWMLPNSNHPESHYSQRNIDSSTFHTFNHLSMRSPSTLSNELCSPKRHTSMQPSSEYTVAVVSSSSTNNCSHTPVSSDDGFCGSSDTSDPSLPNGNHHLLSTYRQPYIVVKDGIINKNQHPISLTNATDTTRRVRFNLQCEEQRTILPNHISDHTLRQFEQIYMTRDNILEKQSINSTVV</sequence>
<evidence type="ECO:0000256" key="6">
    <source>
        <dbReference type="ARBA" id="ARBA00022737"/>
    </source>
</evidence>
<dbReference type="PANTHER" id="PTHR24028">
    <property type="entry name" value="CADHERIN-87A"/>
    <property type="match status" value="1"/>
</dbReference>
<feature type="domain" description="Cadherin" evidence="15">
    <location>
        <begin position="153"/>
        <end position="222"/>
    </location>
</feature>
<keyword evidence="3 13" id="KW-0812">Transmembrane</keyword>
<dbReference type="SMART" id="SM00112">
    <property type="entry name" value="CA"/>
    <property type="match status" value="4"/>
</dbReference>
<feature type="domain" description="Cadherin" evidence="15">
    <location>
        <begin position="452"/>
        <end position="553"/>
    </location>
</feature>
<accession>A0A815IBS9</accession>
<name>A0A815IBS9_9BILA</name>
<evidence type="ECO:0000256" key="1">
    <source>
        <dbReference type="ARBA" id="ARBA00004251"/>
    </source>
</evidence>
<keyword evidence="11" id="KW-0325">Glycoprotein</keyword>
<evidence type="ECO:0000256" key="13">
    <source>
        <dbReference type="SAM" id="Phobius"/>
    </source>
</evidence>
<keyword evidence="2" id="KW-1003">Cell membrane</keyword>
<keyword evidence="7 12" id="KW-0106">Calcium</keyword>
<evidence type="ECO:0000256" key="11">
    <source>
        <dbReference type="ARBA" id="ARBA00023180"/>
    </source>
</evidence>
<evidence type="ECO:0000313" key="17">
    <source>
        <dbReference type="Proteomes" id="UP000663860"/>
    </source>
</evidence>
<dbReference type="CDD" id="cd11304">
    <property type="entry name" value="Cadherin_repeat"/>
    <property type="match status" value="4"/>
</dbReference>
<dbReference type="InterPro" id="IPR050174">
    <property type="entry name" value="Protocadherin/Cadherin-CA"/>
</dbReference>
<keyword evidence="8" id="KW-0130">Cell adhesion</keyword>
<evidence type="ECO:0000256" key="9">
    <source>
        <dbReference type="ARBA" id="ARBA00022989"/>
    </source>
</evidence>
<evidence type="ECO:0000256" key="7">
    <source>
        <dbReference type="ARBA" id="ARBA00022837"/>
    </source>
</evidence>
<dbReference type="PANTHER" id="PTHR24028:SF146">
    <property type="entry name" value="CADHERIN 96CB, ISOFORM D-RELATED"/>
    <property type="match status" value="1"/>
</dbReference>
<dbReference type="InterPro" id="IPR002126">
    <property type="entry name" value="Cadherin-like_dom"/>
</dbReference>
<dbReference type="GO" id="GO:0007156">
    <property type="term" value="P:homophilic cell adhesion via plasma membrane adhesion molecules"/>
    <property type="evidence" value="ECO:0007669"/>
    <property type="project" value="InterPro"/>
</dbReference>
<dbReference type="InterPro" id="IPR015919">
    <property type="entry name" value="Cadherin-like_sf"/>
</dbReference>
<evidence type="ECO:0000256" key="5">
    <source>
        <dbReference type="ARBA" id="ARBA00022729"/>
    </source>
</evidence>
<dbReference type="PRINTS" id="PR00205">
    <property type="entry name" value="CADHERIN"/>
</dbReference>
<evidence type="ECO:0000256" key="14">
    <source>
        <dbReference type="SAM" id="SignalP"/>
    </source>
</evidence>
<gene>
    <name evidence="16" type="ORF">IZO911_LOCUS37469</name>
</gene>
<feature type="signal peptide" evidence="14">
    <location>
        <begin position="1"/>
        <end position="20"/>
    </location>
</feature>